<reference evidence="1" key="1">
    <citation type="submission" date="2013-12" db="EMBL/GenBank/DDBJ databases">
        <title>The Genome Sequence of Aphanomyces invadans NJM9701.</title>
        <authorList>
            <consortium name="The Broad Institute Genomics Platform"/>
            <person name="Russ C."/>
            <person name="Tyler B."/>
            <person name="van West P."/>
            <person name="Dieguez-Uribeondo J."/>
            <person name="Young S.K."/>
            <person name="Zeng Q."/>
            <person name="Gargeya S."/>
            <person name="Fitzgerald M."/>
            <person name="Abouelleil A."/>
            <person name="Alvarado L."/>
            <person name="Chapman S.B."/>
            <person name="Gainer-Dewar J."/>
            <person name="Goldberg J."/>
            <person name="Griggs A."/>
            <person name="Gujja S."/>
            <person name="Hansen M."/>
            <person name="Howarth C."/>
            <person name="Imamovic A."/>
            <person name="Ireland A."/>
            <person name="Larimer J."/>
            <person name="McCowan C."/>
            <person name="Murphy C."/>
            <person name="Pearson M."/>
            <person name="Poon T.W."/>
            <person name="Priest M."/>
            <person name="Roberts A."/>
            <person name="Saif S."/>
            <person name="Shea T."/>
            <person name="Sykes S."/>
            <person name="Wortman J."/>
            <person name="Nusbaum C."/>
            <person name="Birren B."/>
        </authorList>
    </citation>
    <scope>NUCLEOTIDE SEQUENCE [LARGE SCALE GENOMIC DNA]</scope>
    <source>
        <strain evidence="1">NJM9701</strain>
    </source>
</reference>
<dbReference type="VEuPathDB" id="FungiDB:H310_14597"/>
<accession>A0A024TB98</accession>
<dbReference type="RefSeq" id="XP_008880702.1">
    <property type="nucleotide sequence ID" value="XM_008882480.1"/>
</dbReference>
<organism evidence="1">
    <name type="scientific">Aphanomyces invadans</name>
    <dbReference type="NCBI Taxonomy" id="157072"/>
    <lineage>
        <taxon>Eukaryota</taxon>
        <taxon>Sar</taxon>
        <taxon>Stramenopiles</taxon>
        <taxon>Oomycota</taxon>
        <taxon>Saprolegniomycetes</taxon>
        <taxon>Saprolegniales</taxon>
        <taxon>Verrucalvaceae</taxon>
        <taxon>Aphanomyces</taxon>
    </lineage>
</organism>
<name>A0A024TB98_9STRA</name>
<dbReference type="GeneID" id="20091647"/>
<dbReference type="EMBL" id="KI914027">
    <property type="protein sequence ID" value="ETV90632.1"/>
    <property type="molecule type" value="Genomic_DNA"/>
</dbReference>
<protein>
    <submittedName>
        <fullName evidence="1">Uncharacterized protein</fullName>
    </submittedName>
</protein>
<dbReference type="OrthoDB" id="72486at2759"/>
<proteinExistence type="predicted"/>
<gene>
    <name evidence="1" type="ORF">H310_14597</name>
</gene>
<evidence type="ECO:0000313" key="1">
    <source>
        <dbReference type="EMBL" id="ETV90632.1"/>
    </source>
</evidence>
<dbReference type="AlphaFoldDB" id="A0A024TB98"/>
<sequence length="167" mass="19101">MNQQWDDLDFLINSMRTPNQSIDELINSLESIDFAGMLEHPCSKRRTQHDDQELYEDGHCYLHQAANVSDVDNDECGLTITVAFTMEDIQNAWGDNILADNLLNIPKRERLRAKTIFLNLLRVLRVLVPAFDASCKRISQSHAMKPVHCANRILELLSDALYCEGKL</sequence>